<dbReference type="CDD" id="cd02869">
    <property type="entry name" value="PseudoU_synth_RluA_like"/>
    <property type="match status" value="1"/>
</dbReference>
<dbReference type="GO" id="GO:0003723">
    <property type="term" value="F:RNA binding"/>
    <property type="evidence" value="ECO:0007669"/>
    <property type="project" value="InterPro"/>
</dbReference>
<gene>
    <name evidence="6" type="ORF">SAMN05216529_1027</name>
</gene>
<dbReference type="EC" id="5.4.99.-" evidence="4"/>
<dbReference type="NCBIfam" id="TIGR00005">
    <property type="entry name" value="rluA_subfam"/>
    <property type="match status" value="1"/>
</dbReference>
<evidence type="ECO:0000256" key="2">
    <source>
        <dbReference type="ARBA" id="ARBA00010876"/>
    </source>
</evidence>
<dbReference type="AlphaFoldDB" id="A0A316AMK3"/>
<comment type="similarity">
    <text evidence="2 4">Belongs to the pseudouridine synthase RluA family.</text>
</comment>
<dbReference type="GO" id="GO:0000455">
    <property type="term" value="P:enzyme-directed rRNA pseudouridine synthesis"/>
    <property type="evidence" value="ECO:0007669"/>
    <property type="project" value="TreeGrafter"/>
</dbReference>
<dbReference type="InterPro" id="IPR020103">
    <property type="entry name" value="PsdUridine_synth_cat_dom_sf"/>
</dbReference>
<keyword evidence="4" id="KW-0413">Isomerase</keyword>
<accession>A0A316AMK3</accession>
<dbReference type="InterPro" id="IPR050188">
    <property type="entry name" value="RluA_PseudoU_synthase"/>
</dbReference>
<comment type="function">
    <text evidence="4">Responsible for synthesis of pseudouridine from uracil.</text>
</comment>
<evidence type="ECO:0000259" key="5">
    <source>
        <dbReference type="Pfam" id="PF00849"/>
    </source>
</evidence>
<dbReference type="GO" id="GO:0140098">
    <property type="term" value="F:catalytic activity, acting on RNA"/>
    <property type="evidence" value="ECO:0007669"/>
    <property type="project" value="UniProtKB-ARBA"/>
</dbReference>
<evidence type="ECO:0000313" key="6">
    <source>
        <dbReference type="EMBL" id="SUQ12793.1"/>
    </source>
</evidence>
<evidence type="ECO:0000256" key="3">
    <source>
        <dbReference type="PIRSR" id="PIRSR606225-1"/>
    </source>
</evidence>
<feature type="domain" description="Pseudouridine synthase RsuA/RluA-like" evidence="5">
    <location>
        <begin position="89"/>
        <end position="240"/>
    </location>
</feature>
<dbReference type="Pfam" id="PF00849">
    <property type="entry name" value="PseudoU_synth_2"/>
    <property type="match status" value="1"/>
</dbReference>
<dbReference type="GO" id="GO:0009982">
    <property type="term" value="F:pseudouridine synthase activity"/>
    <property type="evidence" value="ECO:0007669"/>
    <property type="project" value="InterPro"/>
</dbReference>
<dbReference type="InterPro" id="IPR006145">
    <property type="entry name" value="PsdUridine_synth_RsuA/RluA"/>
</dbReference>
<dbReference type="PANTHER" id="PTHR21600">
    <property type="entry name" value="MITOCHONDRIAL RNA PSEUDOURIDINE SYNTHASE"/>
    <property type="match status" value="1"/>
</dbReference>
<keyword evidence="7" id="KW-1185">Reference proteome</keyword>
<sequence>MNRILTYEVKKEQENLRIEQYLRRHRYSRQNLTELKKMPDSILVNGSPRYLKQRLAAGDVLTVHIQETESSEHIPPISIPLDIVYEDEDILVINKPAGMPTHPSMNNYTNTLANGLAWYFQTQGKAFVFRCTNRLDRDTSGLTVVAKHMLSSNILSSMAVHHEVSREYLALVRGSVTPAQGTIHAPLSRKPGSIIERMVDFENGESAVTHYRVIKEQNGHSLVSLQLETGRTHQIRIHMKYLGFPLIGDYLYNPDMEYIRRQALHCCRLAFCHPVSGEYIAFSAPLPMDMQNVLTPAKDMIKQSPARYGHNSE</sequence>
<dbReference type="PANTHER" id="PTHR21600:SF35">
    <property type="entry name" value="PSEUDOURIDINE SYNTHASE"/>
    <property type="match status" value="1"/>
</dbReference>
<comment type="catalytic activity">
    <reaction evidence="1 4">
        <text>a uridine in RNA = a pseudouridine in RNA</text>
        <dbReference type="Rhea" id="RHEA:48348"/>
        <dbReference type="Rhea" id="RHEA-COMP:12068"/>
        <dbReference type="Rhea" id="RHEA-COMP:12069"/>
        <dbReference type="ChEBI" id="CHEBI:65314"/>
        <dbReference type="ChEBI" id="CHEBI:65315"/>
    </reaction>
</comment>
<name>A0A316AMK3_9FIRM</name>
<dbReference type="Gene3D" id="3.30.2350.10">
    <property type="entry name" value="Pseudouridine synthase"/>
    <property type="match status" value="1"/>
</dbReference>
<dbReference type="InterPro" id="IPR006225">
    <property type="entry name" value="PsdUridine_synth_RluC/D"/>
</dbReference>
<dbReference type="RefSeq" id="WP_109708827.1">
    <property type="nucleotide sequence ID" value="NZ_QGDS01000002.1"/>
</dbReference>
<protein>
    <recommendedName>
        <fullName evidence="4">Pseudouridine synthase</fullName>
        <ecNumber evidence="4">5.4.99.-</ecNumber>
    </recommendedName>
</protein>
<dbReference type="EMBL" id="UHJJ01000002">
    <property type="protein sequence ID" value="SUQ12793.1"/>
    <property type="molecule type" value="Genomic_DNA"/>
</dbReference>
<organism evidence="6 7">
    <name type="scientific">Faecalicatena contorta</name>
    <dbReference type="NCBI Taxonomy" id="39482"/>
    <lineage>
        <taxon>Bacteria</taxon>
        <taxon>Bacillati</taxon>
        <taxon>Bacillota</taxon>
        <taxon>Clostridia</taxon>
        <taxon>Lachnospirales</taxon>
        <taxon>Lachnospiraceae</taxon>
        <taxon>Faecalicatena</taxon>
    </lineage>
</organism>
<evidence type="ECO:0000256" key="1">
    <source>
        <dbReference type="ARBA" id="ARBA00000073"/>
    </source>
</evidence>
<feature type="active site" evidence="3">
    <location>
        <position position="136"/>
    </location>
</feature>
<dbReference type="Proteomes" id="UP000254051">
    <property type="component" value="Unassembled WGS sequence"/>
</dbReference>
<evidence type="ECO:0000313" key="7">
    <source>
        <dbReference type="Proteomes" id="UP000254051"/>
    </source>
</evidence>
<reference evidence="7" key="1">
    <citation type="submission" date="2017-07" db="EMBL/GenBank/DDBJ databases">
        <authorList>
            <person name="Varghese N."/>
            <person name="Submissions S."/>
        </authorList>
    </citation>
    <scope>NUCLEOTIDE SEQUENCE [LARGE SCALE GENOMIC DNA]</scope>
    <source>
        <strain evidence="7">NLAE-zl-C134</strain>
    </source>
</reference>
<proteinExistence type="inferred from homology"/>
<dbReference type="OrthoDB" id="9807829at2"/>
<evidence type="ECO:0000256" key="4">
    <source>
        <dbReference type="RuleBase" id="RU362028"/>
    </source>
</evidence>
<dbReference type="SUPFAM" id="SSF55120">
    <property type="entry name" value="Pseudouridine synthase"/>
    <property type="match status" value="1"/>
</dbReference>